<comment type="caution">
    <text evidence="8">The sequence shown here is derived from an EMBL/GenBank/DDBJ whole genome shotgun (WGS) entry which is preliminary data.</text>
</comment>
<evidence type="ECO:0000256" key="4">
    <source>
        <dbReference type="ARBA" id="ARBA00022989"/>
    </source>
</evidence>
<dbReference type="Pfam" id="PF09335">
    <property type="entry name" value="VTT_dom"/>
    <property type="match status" value="1"/>
</dbReference>
<proteinExistence type="predicted"/>
<reference evidence="8 9" key="1">
    <citation type="journal article" date="2015" name="Nature">
        <title>rRNA introns, odd ribosomes, and small enigmatic genomes across a large radiation of phyla.</title>
        <authorList>
            <person name="Brown C.T."/>
            <person name="Hug L.A."/>
            <person name="Thomas B.C."/>
            <person name="Sharon I."/>
            <person name="Castelle C.J."/>
            <person name="Singh A."/>
            <person name="Wilkins M.J."/>
            <person name="Williams K.H."/>
            <person name="Banfield J.F."/>
        </authorList>
    </citation>
    <scope>NUCLEOTIDE SEQUENCE [LARGE SCALE GENOMIC DNA]</scope>
</reference>
<dbReference type="InterPro" id="IPR051311">
    <property type="entry name" value="DedA_domain"/>
</dbReference>
<feature type="transmembrane region" description="Helical" evidence="6">
    <location>
        <begin position="12"/>
        <end position="36"/>
    </location>
</feature>
<dbReference type="EMBL" id="LCEK01000040">
    <property type="protein sequence ID" value="KKS70934.1"/>
    <property type="molecule type" value="Genomic_DNA"/>
</dbReference>
<dbReference type="InterPro" id="IPR032816">
    <property type="entry name" value="VTT_dom"/>
</dbReference>
<name>A0A0G1BCL2_9BACT</name>
<keyword evidence="3 6" id="KW-0812">Transmembrane</keyword>
<evidence type="ECO:0000256" key="1">
    <source>
        <dbReference type="ARBA" id="ARBA00004651"/>
    </source>
</evidence>
<gene>
    <name evidence="8" type="ORF">UV42_C0040G0004</name>
</gene>
<evidence type="ECO:0000256" key="2">
    <source>
        <dbReference type="ARBA" id="ARBA00022475"/>
    </source>
</evidence>
<evidence type="ECO:0000256" key="5">
    <source>
        <dbReference type="ARBA" id="ARBA00023136"/>
    </source>
</evidence>
<sequence>MDVDILGLLTTYQLPAIFLGAFFFGETVIVSAAFLAGQGLWSLGIVFSLAFLGTIISDLIWFLFGTALLKLFMKWKRSRKKVEELKQEEVPLQSHTPFFVLLFIKFLYGTRILTIIYIASRKMNFWLFLLYDAIGTVLWLCVMLAIGWAAARGTHNWSPLFERTGYALGVLAITLILAHIVITWISKRVLKK</sequence>
<keyword evidence="2" id="KW-1003">Cell membrane</keyword>
<feature type="transmembrane region" description="Helical" evidence="6">
    <location>
        <begin position="166"/>
        <end position="185"/>
    </location>
</feature>
<evidence type="ECO:0000313" key="8">
    <source>
        <dbReference type="EMBL" id="KKS70934.1"/>
    </source>
</evidence>
<feature type="transmembrane region" description="Helical" evidence="6">
    <location>
        <begin position="98"/>
        <end position="118"/>
    </location>
</feature>
<dbReference type="GO" id="GO:0005886">
    <property type="term" value="C:plasma membrane"/>
    <property type="evidence" value="ECO:0007669"/>
    <property type="project" value="UniProtKB-SubCell"/>
</dbReference>
<dbReference type="Proteomes" id="UP000033867">
    <property type="component" value="Unassembled WGS sequence"/>
</dbReference>
<feature type="domain" description="VTT" evidence="7">
    <location>
        <begin position="28"/>
        <end position="148"/>
    </location>
</feature>
<keyword evidence="4 6" id="KW-1133">Transmembrane helix</keyword>
<feature type="transmembrane region" description="Helical" evidence="6">
    <location>
        <begin position="125"/>
        <end position="146"/>
    </location>
</feature>
<organism evidence="8 9">
    <name type="scientific">Candidatus Magasanikbacteria bacterium GW2011_GWE2_42_7</name>
    <dbReference type="NCBI Taxonomy" id="1619052"/>
    <lineage>
        <taxon>Bacteria</taxon>
        <taxon>Candidatus Magasanikiibacteriota</taxon>
    </lineage>
</organism>
<dbReference type="PANTHER" id="PTHR42709:SF6">
    <property type="entry name" value="UNDECAPRENYL PHOSPHATE TRANSPORTER A"/>
    <property type="match status" value="1"/>
</dbReference>
<accession>A0A0G1BCL2</accession>
<evidence type="ECO:0000313" key="9">
    <source>
        <dbReference type="Proteomes" id="UP000033867"/>
    </source>
</evidence>
<evidence type="ECO:0000256" key="3">
    <source>
        <dbReference type="ARBA" id="ARBA00022692"/>
    </source>
</evidence>
<evidence type="ECO:0000256" key="6">
    <source>
        <dbReference type="SAM" id="Phobius"/>
    </source>
</evidence>
<evidence type="ECO:0000259" key="7">
    <source>
        <dbReference type="Pfam" id="PF09335"/>
    </source>
</evidence>
<protein>
    <recommendedName>
        <fullName evidence="7">VTT domain-containing protein</fullName>
    </recommendedName>
</protein>
<feature type="transmembrane region" description="Helical" evidence="6">
    <location>
        <begin position="43"/>
        <end position="64"/>
    </location>
</feature>
<dbReference type="AlphaFoldDB" id="A0A0G1BCL2"/>
<keyword evidence="5 6" id="KW-0472">Membrane</keyword>
<comment type="subcellular location">
    <subcellularLocation>
        <location evidence="1">Cell membrane</location>
        <topology evidence="1">Multi-pass membrane protein</topology>
    </subcellularLocation>
</comment>
<dbReference type="PANTHER" id="PTHR42709">
    <property type="entry name" value="ALKALINE PHOSPHATASE LIKE PROTEIN"/>
    <property type="match status" value="1"/>
</dbReference>